<evidence type="ECO:0000313" key="6">
    <source>
        <dbReference type="Proteomes" id="UP000813672"/>
    </source>
</evidence>
<sequence length="321" mass="34529">MSSRLELALASGLDLTTPVSVLGPTPDHDLSALPPDTEVVQPYRPWHDHFAARGFHTVAQSDAPCSDAVVFLPRAKALARAMVAEACRRASGQVVVDGAKTDGIDSLLKDIRKRVAVEGPLSKAHGKIFWFRADAADFSDWTPPADQRVAGFRTAPGVFSADGVDPASALLLTALPKKPGKVIADLGAGWGYLSAGILSREGVRALHLVEADHTALTCARANIDDPRASFHWADVLGWQAPERLDCVVMNPPFHTGRAAEPSLGQGFIAAAARNLTGSGQLWMVANRHLPYEAALNERFQQVDEVAGDNRFKVFHASRPRR</sequence>
<dbReference type="InterPro" id="IPR029063">
    <property type="entry name" value="SAM-dependent_MTases_sf"/>
</dbReference>
<dbReference type="Proteomes" id="UP000813672">
    <property type="component" value="Unassembled WGS sequence"/>
</dbReference>
<dbReference type="GO" id="GO:0032259">
    <property type="term" value="P:methylation"/>
    <property type="evidence" value="ECO:0007669"/>
    <property type="project" value="UniProtKB-KW"/>
</dbReference>
<dbReference type="RefSeq" id="WP_234219939.1">
    <property type="nucleotide sequence ID" value="NZ_JAGQAF010000006.1"/>
</dbReference>
<evidence type="ECO:0000256" key="3">
    <source>
        <dbReference type="ARBA" id="ARBA00022691"/>
    </source>
</evidence>
<dbReference type="AlphaFoldDB" id="A0A9Q3WLS6"/>
<name>A0A9Q3WLS6_9RHOB</name>
<gene>
    <name evidence="5" type="ORF">KBY27_11860</name>
</gene>
<evidence type="ECO:0000256" key="2">
    <source>
        <dbReference type="ARBA" id="ARBA00022679"/>
    </source>
</evidence>
<protein>
    <submittedName>
        <fullName evidence="5">Class I SAM-dependent methyltransferase</fullName>
    </submittedName>
</protein>
<keyword evidence="3" id="KW-0949">S-adenosyl-L-methionine</keyword>
<dbReference type="EMBL" id="JAGQAF010000006">
    <property type="protein sequence ID" value="MCE8538150.1"/>
    <property type="molecule type" value="Genomic_DNA"/>
</dbReference>
<evidence type="ECO:0000256" key="1">
    <source>
        <dbReference type="ARBA" id="ARBA00022603"/>
    </source>
</evidence>
<dbReference type="CDD" id="cd02440">
    <property type="entry name" value="AdoMet_MTases"/>
    <property type="match status" value="1"/>
</dbReference>
<evidence type="ECO:0000259" key="4">
    <source>
        <dbReference type="Pfam" id="PF05175"/>
    </source>
</evidence>
<keyword evidence="2" id="KW-0808">Transferase</keyword>
<proteinExistence type="predicted"/>
<comment type="caution">
    <text evidence="5">The sequence shown here is derived from an EMBL/GenBank/DDBJ whole genome shotgun (WGS) entry which is preliminary data.</text>
</comment>
<accession>A0A9Q3WLS6</accession>
<feature type="domain" description="Methyltransferase small" evidence="4">
    <location>
        <begin position="152"/>
        <end position="314"/>
    </location>
</feature>
<organism evidence="5 6">
    <name type="scientific">Ruegeria pomeroyi</name>
    <dbReference type="NCBI Taxonomy" id="89184"/>
    <lineage>
        <taxon>Bacteria</taxon>
        <taxon>Pseudomonadati</taxon>
        <taxon>Pseudomonadota</taxon>
        <taxon>Alphaproteobacteria</taxon>
        <taxon>Rhodobacterales</taxon>
        <taxon>Roseobacteraceae</taxon>
        <taxon>Ruegeria</taxon>
    </lineage>
</organism>
<evidence type="ECO:0000313" key="5">
    <source>
        <dbReference type="EMBL" id="MCE8538150.1"/>
    </source>
</evidence>
<dbReference type="InterPro" id="IPR007848">
    <property type="entry name" value="Small_mtfrase_dom"/>
</dbReference>
<dbReference type="GO" id="GO:0008757">
    <property type="term" value="F:S-adenosylmethionine-dependent methyltransferase activity"/>
    <property type="evidence" value="ECO:0007669"/>
    <property type="project" value="InterPro"/>
</dbReference>
<dbReference type="PANTHER" id="PTHR47816:SF4">
    <property type="entry name" value="RIBOSOMAL RNA SMALL SUBUNIT METHYLTRANSFERASE C"/>
    <property type="match status" value="1"/>
</dbReference>
<dbReference type="Gene3D" id="3.40.50.150">
    <property type="entry name" value="Vaccinia Virus protein VP39"/>
    <property type="match status" value="2"/>
</dbReference>
<dbReference type="PANTHER" id="PTHR47816">
    <property type="entry name" value="RIBOSOMAL RNA SMALL SUBUNIT METHYLTRANSFERASE C"/>
    <property type="match status" value="1"/>
</dbReference>
<dbReference type="InterPro" id="IPR046977">
    <property type="entry name" value="RsmC/RlmG"/>
</dbReference>
<dbReference type="SUPFAM" id="SSF53335">
    <property type="entry name" value="S-adenosyl-L-methionine-dependent methyltransferases"/>
    <property type="match status" value="1"/>
</dbReference>
<keyword evidence="1 5" id="KW-0489">Methyltransferase</keyword>
<reference evidence="5" key="1">
    <citation type="journal article" date="2021" name="Environ. Microbiol.">
        <title>Cryptic niche differentiation of novel sediment ecotypes of Rugeria pomeroyi correlates with nitrate respiration.</title>
        <authorList>
            <person name="Lin X."/>
            <person name="McNichol J."/>
            <person name="Chu X."/>
            <person name="Qian Y."/>
            <person name="Luo H."/>
        </authorList>
    </citation>
    <scope>NUCLEOTIDE SEQUENCE</scope>
    <source>
        <strain evidence="5">SZCCDBB064</strain>
    </source>
</reference>
<dbReference type="Pfam" id="PF05175">
    <property type="entry name" value="MTS"/>
    <property type="match status" value="1"/>
</dbReference>